<evidence type="ECO:0000313" key="2">
    <source>
        <dbReference type="Proteomes" id="UP000244162"/>
    </source>
</evidence>
<evidence type="ECO:0000313" key="1">
    <source>
        <dbReference type="EMBL" id="PTQ10002.1"/>
    </source>
</evidence>
<organism evidence="1 2">
    <name type="scientific">Sphingomonas oleivorans</name>
    <dbReference type="NCBI Taxonomy" id="1735121"/>
    <lineage>
        <taxon>Bacteria</taxon>
        <taxon>Pseudomonadati</taxon>
        <taxon>Pseudomonadota</taxon>
        <taxon>Alphaproteobacteria</taxon>
        <taxon>Sphingomonadales</taxon>
        <taxon>Sphingomonadaceae</taxon>
        <taxon>Sphingomonas</taxon>
    </lineage>
</organism>
<comment type="caution">
    <text evidence="1">The sequence shown here is derived from an EMBL/GenBank/DDBJ whole genome shotgun (WGS) entry which is preliminary data.</text>
</comment>
<keyword evidence="2" id="KW-1185">Reference proteome</keyword>
<sequence>MAVRTLEKAEWQHYFDRVARALRARRATVELVSLPLGDQRLANRRPVIGISYEPRDGVLEIALEGIDHLIPRPQRIHVEEEALSLSSIEIVDHDGTREIVTFSDPLMLPPPESAHTAEQ</sequence>
<name>A0A2T5FW45_9SPHN</name>
<dbReference type="Pfam" id="PF17269">
    <property type="entry name" value="DUF5335"/>
    <property type="match status" value="1"/>
</dbReference>
<gene>
    <name evidence="1" type="ORF">CLG96_12710</name>
</gene>
<dbReference type="AlphaFoldDB" id="A0A2T5FW45"/>
<dbReference type="InterPro" id="IPR035223">
    <property type="entry name" value="DUF5335"/>
</dbReference>
<dbReference type="OrthoDB" id="7428502at2"/>
<dbReference type="RefSeq" id="WP_107968353.1">
    <property type="nucleotide sequence ID" value="NZ_NWBU01000010.1"/>
</dbReference>
<accession>A0A2T5FW45</accession>
<protein>
    <submittedName>
        <fullName evidence="1">Uncharacterized protein</fullName>
    </submittedName>
</protein>
<proteinExistence type="predicted"/>
<dbReference type="Proteomes" id="UP000244162">
    <property type="component" value="Unassembled WGS sequence"/>
</dbReference>
<reference evidence="1 2" key="1">
    <citation type="submission" date="2017-09" db="EMBL/GenBank/DDBJ databases">
        <title>Sphingomonas panjinensis sp.nov., isolated from oil-contaminated soil.</title>
        <authorList>
            <person name="Wang L."/>
            <person name="Chen L."/>
        </authorList>
    </citation>
    <scope>NUCLEOTIDE SEQUENCE [LARGE SCALE GENOMIC DNA]</scope>
    <source>
        <strain evidence="1 2">FW-11</strain>
    </source>
</reference>
<dbReference type="EMBL" id="NWBU01000010">
    <property type="protein sequence ID" value="PTQ10002.1"/>
    <property type="molecule type" value="Genomic_DNA"/>
</dbReference>